<dbReference type="AlphaFoldDB" id="A0A6P8Z054"/>
<name>A0A6P8Z054_THRPL</name>
<protein>
    <submittedName>
        <fullName evidence="5">Uncharacterized protein LOC117646250</fullName>
    </submittedName>
</protein>
<dbReference type="Pfam" id="PF14846">
    <property type="entry name" value="DUF4485"/>
    <property type="match status" value="1"/>
</dbReference>
<evidence type="ECO:0000256" key="2">
    <source>
        <dbReference type="SAM" id="MobiDB-lite"/>
    </source>
</evidence>
<gene>
    <name evidence="5" type="primary">LOC117646250</name>
</gene>
<feature type="domain" description="DUF4485" evidence="3">
    <location>
        <begin position="5"/>
        <end position="84"/>
    </location>
</feature>
<dbReference type="OrthoDB" id="6625627at2759"/>
<dbReference type="InParanoid" id="A0A6P8Z054"/>
<feature type="region of interest" description="Disordered" evidence="2">
    <location>
        <begin position="138"/>
        <end position="160"/>
    </location>
</feature>
<feature type="region of interest" description="Disordered" evidence="2">
    <location>
        <begin position="347"/>
        <end position="381"/>
    </location>
</feature>
<dbReference type="Proteomes" id="UP000515158">
    <property type="component" value="Unplaced"/>
</dbReference>
<accession>A0A6P8Z054</accession>
<evidence type="ECO:0000313" key="4">
    <source>
        <dbReference type="Proteomes" id="UP000515158"/>
    </source>
</evidence>
<evidence type="ECO:0000259" key="3">
    <source>
        <dbReference type="Pfam" id="PF14846"/>
    </source>
</evidence>
<organism evidence="5">
    <name type="scientific">Thrips palmi</name>
    <name type="common">Melon thrips</name>
    <dbReference type="NCBI Taxonomy" id="161013"/>
    <lineage>
        <taxon>Eukaryota</taxon>
        <taxon>Metazoa</taxon>
        <taxon>Ecdysozoa</taxon>
        <taxon>Arthropoda</taxon>
        <taxon>Hexapoda</taxon>
        <taxon>Insecta</taxon>
        <taxon>Pterygota</taxon>
        <taxon>Neoptera</taxon>
        <taxon>Paraneoptera</taxon>
        <taxon>Thysanoptera</taxon>
        <taxon>Terebrantia</taxon>
        <taxon>Thripoidea</taxon>
        <taxon>Thripidae</taxon>
        <taxon>Thrips</taxon>
    </lineage>
</organism>
<feature type="compositionally biased region" description="Polar residues" evidence="2">
    <location>
        <begin position="370"/>
        <end position="381"/>
    </location>
</feature>
<evidence type="ECO:0000256" key="1">
    <source>
        <dbReference type="SAM" id="Coils"/>
    </source>
</evidence>
<keyword evidence="4" id="KW-1185">Reference proteome</keyword>
<dbReference type="InterPro" id="IPR027831">
    <property type="entry name" value="DUF4485"/>
</dbReference>
<feature type="coiled-coil region" evidence="1">
    <location>
        <begin position="283"/>
        <end position="346"/>
    </location>
</feature>
<dbReference type="KEGG" id="tpal:117646250"/>
<dbReference type="GeneID" id="117646250"/>
<keyword evidence="1" id="KW-0175">Coiled coil</keyword>
<proteinExistence type="predicted"/>
<dbReference type="RefSeq" id="XP_034242976.1">
    <property type="nucleotide sequence ID" value="XM_034387085.1"/>
</dbReference>
<evidence type="ECO:0000313" key="5">
    <source>
        <dbReference type="RefSeq" id="XP_034242976.1"/>
    </source>
</evidence>
<sequence length="381" mass="41930">MSSLDEFQKAMHDIYKYSPLIGLEGQGLLQSWVQRLVAAGAGNDQDVQRGLDYARYLAYQLERAQLRFPFSQPPPEDALPDLKEVLFGSGAVADSLSLPFGSFADDSLDQRSRGSRAGTAPAGHKDYSLDTSLALRSTAGRGRPQHDGATGSPRREAAVDPKCERDIVAQLEDLAQDAPLWLLLTRLCPHTLDGGALLHAVVAEELAEWSARLAAEQTVARTARTSGAGTPMQAAVVDEEDEEWGPRANRRADYWHEIVEAEGRLGSDVRSAEEITAEMEHWLNLQSRQMQAEQAQLQALMEELQGIQRQVTQSKKWRESQFEMQNRVLEAEVAALKQSIAESSTKVRALKGNWQESSTSPGAQKRLSISHDSLNASAQSQ</sequence>
<reference evidence="5" key="1">
    <citation type="submission" date="2025-08" db="UniProtKB">
        <authorList>
            <consortium name="RefSeq"/>
        </authorList>
    </citation>
    <scope>IDENTIFICATION</scope>
    <source>
        <tissue evidence="5">Total insect</tissue>
    </source>
</reference>
<feature type="region of interest" description="Disordered" evidence="2">
    <location>
        <begin position="222"/>
        <end position="243"/>
    </location>
</feature>